<keyword evidence="2" id="KW-1185">Reference proteome</keyword>
<dbReference type="Gene3D" id="2.120.10.30">
    <property type="entry name" value="TolB, C-terminal domain"/>
    <property type="match status" value="1"/>
</dbReference>
<dbReference type="SUPFAM" id="SSF63829">
    <property type="entry name" value="Calcium-dependent phosphotriesterase"/>
    <property type="match status" value="1"/>
</dbReference>
<protein>
    <recommendedName>
        <fullName evidence="3">SMP-30/Gluconolactonase/LRE-like region domain-containing protein</fullName>
    </recommendedName>
</protein>
<gene>
    <name evidence="1" type="ORF">B9Z44_00240</name>
</gene>
<dbReference type="Proteomes" id="UP000251341">
    <property type="component" value="Unassembled WGS sequence"/>
</dbReference>
<comment type="caution">
    <text evidence="1">The sequence shown here is derived from an EMBL/GenBank/DDBJ whole genome shotgun (WGS) entry which is preliminary data.</text>
</comment>
<dbReference type="AlphaFoldDB" id="A0A315EJT5"/>
<proteinExistence type="predicted"/>
<evidence type="ECO:0008006" key="3">
    <source>
        <dbReference type="Google" id="ProtNLM"/>
    </source>
</evidence>
<organism evidence="1 2">
    <name type="scientific">Limnohabitans curvus</name>
    <dbReference type="NCBI Taxonomy" id="323423"/>
    <lineage>
        <taxon>Bacteria</taxon>
        <taxon>Pseudomonadati</taxon>
        <taxon>Pseudomonadota</taxon>
        <taxon>Betaproteobacteria</taxon>
        <taxon>Burkholderiales</taxon>
        <taxon>Comamonadaceae</taxon>
        <taxon>Limnohabitans</taxon>
    </lineage>
</organism>
<evidence type="ECO:0000313" key="2">
    <source>
        <dbReference type="Proteomes" id="UP000251341"/>
    </source>
</evidence>
<accession>A0A315EJT5</accession>
<name>A0A315EJT5_9BURK</name>
<evidence type="ECO:0000313" key="1">
    <source>
        <dbReference type="EMBL" id="PUE58170.1"/>
    </source>
</evidence>
<reference evidence="1 2" key="1">
    <citation type="submission" date="2017-04" db="EMBL/GenBank/DDBJ databases">
        <title>Unexpected and diverse lifestyles within the genus Limnohabitans.</title>
        <authorList>
            <person name="Kasalicky V."/>
            <person name="Mehrshad M."/>
            <person name="Andrei S.-A."/>
            <person name="Salcher M."/>
            <person name="Kratochvilova H."/>
            <person name="Simek K."/>
            <person name="Ghai R."/>
        </authorList>
    </citation>
    <scope>NUCLEOTIDE SEQUENCE [LARGE SCALE GENOMIC DNA]</scope>
    <source>
        <strain evidence="1 2">MWH-C5</strain>
    </source>
</reference>
<sequence length="223" mass="23247">MGIGVQSGLVYHTGNITSGEDTIFELGSLTPKVAYALNNFDGMVFYASNMLFVANSSNVLAYTNFSNPVFITGLGATPMAMAADTLNARIYLTLDDNKIGFLNPTNPSAGLTVLTEVTPAKWGPLQKPNGVVVSSTGFAYVVNQGDPNGTGGYISKINTTTGATETLLSDSVGNWGSLAVGFCGPIGITLDGTQENLYVTNGSCLSSYSGYGNSNKILKIKLP</sequence>
<dbReference type="InterPro" id="IPR011042">
    <property type="entry name" value="6-blade_b-propeller_TolB-like"/>
</dbReference>
<dbReference type="EMBL" id="NESP01000001">
    <property type="protein sequence ID" value="PUE58170.1"/>
    <property type="molecule type" value="Genomic_DNA"/>
</dbReference>